<dbReference type="PANTHER" id="PTHR47718:SF13">
    <property type="entry name" value="OS09G0290500 PROTEIN"/>
    <property type="match status" value="1"/>
</dbReference>
<comment type="caution">
    <text evidence="1">The sequence shown here is derived from an EMBL/GenBank/DDBJ whole genome shotgun (WGS) entry which is preliminary data.</text>
</comment>
<dbReference type="Proteomes" id="UP000232722">
    <property type="component" value="Unassembled WGS sequence"/>
</dbReference>
<evidence type="ECO:0000313" key="2">
    <source>
        <dbReference type="Proteomes" id="UP000232722"/>
    </source>
</evidence>
<proteinExistence type="predicted"/>
<sequence length="416" mass="48466">MKGLTADQKKLHVKQKKYECTHSGNHVSKKIINLDNQRNRGSYQVNCPWHVNATKPKKENTIGITSVKLEHNHVMNPLIAEMAPKFRKFTSEMITDVEFYVKHSIFSTTQIYLLLRAKYPEHPILKKDLYNIIQKVKRMLEPTKESWATCYINEIFNCEINSTQRVESLNHLLKAAVQKNFLLYQLANEIQNILDNEMKYERIIKMRNILPRQTLDDVPSKFFVGINEICKEFLIPHILSATQNQMKHSFFYDAYLVDKDTIQQVDNTDDNEGFRKDDYDATQILLQTIIKKIQNLLIVEIWKVQPELSQTKSHFVVLMADGSFSCICNLLISYEKQQELLCNQTTDENTAGNQQENIECRYLSEGETLRQNKKQKKTEGNLEVNGNDKKERKCKGCGGTGHDLRNCKRRILSEKN</sequence>
<reference evidence="1 2" key="2">
    <citation type="submission" date="2017-09" db="EMBL/GenBank/DDBJ databases">
        <title>Extensive intraspecific genome diversity in a model arbuscular mycorrhizal fungus.</title>
        <authorList>
            <person name="Chen E.C."/>
            <person name="Morin E."/>
            <person name="Beaudet D."/>
            <person name="Noel J."/>
            <person name="Ndikumana S."/>
            <person name="Charron P."/>
            <person name="St-Onge C."/>
            <person name="Giorgi J."/>
            <person name="Grigoriev I.V."/>
            <person name="Roux C."/>
            <person name="Martin F.M."/>
            <person name="Corradi N."/>
        </authorList>
    </citation>
    <scope>NUCLEOTIDE SEQUENCE [LARGE SCALE GENOMIC DNA]</scope>
    <source>
        <strain evidence="1 2">A5</strain>
    </source>
</reference>
<evidence type="ECO:0008006" key="3">
    <source>
        <dbReference type="Google" id="ProtNLM"/>
    </source>
</evidence>
<dbReference type="VEuPathDB" id="FungiDB:RhiirFUN_004856"/>
<gene>
    <name evidence="1" type="ORF">RhiirA5_382409</name>
</gene>
<protein>
    <recommendedName>
        <fullName evidence="3">CCHC-type domain-containing protein</fullName>
    </recommendedName>
</protein>
<dbReference type="EMBL" id="LLXJ01001851">
    <property type="protein sequence ID" value="PKC00502.1"/>
    <property type="molecule type" value="Genomic_DNA"/>
</dbReference>
<dbReference type="AlphaFoldDB" id="A0A2N0P116"/>
<organism evidence="1 2">
    <name type="scientific">Rhizophagus irregularis</name>
    <dbReference type="NCBI Taxonomy" id="588596"/>
    <lineage>
        <taxon>Eukaryota</taxon>
        <taxon>Fungi</taxon>
        <taxon>Fungi incertae sedis</taxon>
        <taxon>Mucoromycota</taxon>
        <taxon>Glomeromycotina</taxon>
        <taxon>Glomeromycetes</taxon>
        <taxon>Glomerales</taxon>
        <taxon>Glomeraceae</taxon>
        <taxon>Rhizophagus</taxon>
    </lineage>
</organism>
<dbReference type="VEuPathDB" id="FungiDB:FUN_008041"/>
<accession>A0A2N0P116</accession>
<evidence type="ECO:0000313" key="1">
    <source>
        <dbReference type="EMBL" id="PKC00502.1"/>
    </source>
</evidence>
<dbReference type="PANTHER" id="PTHR47718">
    <property type="entry name" value="OS01G0519700 PROTEIN"/>
    <property type="match status" value="1"/>
</dbReference>
<reference evidence="1 2" key="1">
    <citation type="submission" date="2016-04" db="EMBL/GenBank/DDBJ databases">
        <title>Genome analyses suggest a sexual origin of heterokaryosis in a supposedly ancient asexual fungus.</title>
        <authorList>
            <person name="Ropars J."/>
            <person name="Sedzielewska K."/>
            <person name="Noel J."/>
            <person name="Charron P."/>
            <person name="Farinelli L."/>
            <person name="Marton T."/>
            <person name="Kruger M."/>
            <person name="Pelin A."/>
            <person name="Brachmann A."/>
            <person name="Corradi N."/>
        </authorList>
    </citation>
    <scope>NUCLEOTIDE SEQUENCE [LARGE SCALE GENOMIC DNA]</scope>
    <source>
        <strain evidence="1 2">A5</strain>
    </source>
</reference>
<name>A0A2N0P116_9GLOM</name>